<dbReference type="GO" id="GO:0016705">
    <property type="term" value="F:oxidoreductase activity, acting on paired donors, with incorporation or reduction of molecular oxygen"/>
    <property type="evidence" value="ECO:0007669"/>
    <property type="project" value="InterPro"/>
</dbReference>
<evidence type="ECO:0000256" key="7">
    <source>
        <dbReference type="ARBA" id="ARBA00023033"/>
    </source>
</evidence>
<dbReference type="KEGG" id="cmo:103489547"/>
<keyword evidence="4 8" id="KW-0479">Metal-binding</keyword>
<evidence type="ECO:0000256" key="4">
    <source>
        <dbReference type="ARBA" id="ARBA00022723"/>
    </source>
</evidence>
<keyword evidence="3 8" id="KW-0349">Heme</keyword>
<evidence type="ECO:0000256" key="1">
    <source>
        <dbReference type="ARBA" id="ARBA00001971"/>
    </source>
</evidence>
<dbReference type="RefSeq" id="XP_016900202.2">
    <property type="nucleotide sequence ID" value="XM_017044713.2"/>
</dbReference>
<organism evidence="10 11">
    <name type="scientific">Cucumis melo</name>
    <name type="common">Muskmelon</name>
    <dbReference type="NCBI Taxonomy" id="3656"/>
    <lineage>
        <taxon>Eukaryota</taxon>
        <taxon>Viridiplantae</taxon>
        <taxon>Streptophyta</taxon>
        <taxon>Embryophyta</taxon>
        <taxon>Tracheophyta</taxon>
        <taxon>Spermatophyta</taxon>
        <taxon>Magnoliopsida</taxon>
        <taxon>eudicotyledons</taxon>
        <taxon>Gunneridae</taxon>
        <taxon>Pentapetalae</taxon>
        <taxon>rosids</taxon>
        <taxon>fabids</taxon>
        <taxon>Cucurbitales</taxon>
        <taxon>Cucurbitaceae</taxon>
        <taxon>Benincaseae</taxon>
        <taxon>Cucumis</taxon>
    </lineage>
</organism>
<proteinExistence type="inferred from homology"/>
<dbReference type="GO" id="GO:0005506">
    <property type="term" value="F:iron ion binding"/>
    <property type="evidence" value="ECO:0007669"/>
    <property type="project" value="InterPro"/>
</dbReference>
<dbReference type="SUPFAM" id="SSF48264">
    <property type="entry name" value="Cytochrome P450"/>
    <property type="match status" value="1"/>
</dbReference>
<dbReference type="Proteomes" id="UP001652600">
    <property type="component" value="Chromosome 10"/>
</dbReference>
<dbReference type="GO" id="GO:0016020">
    <property type="term" value="C:membrane"/>
    <property type="evidence" value="ECO:0007669"/>
    <property type="project" value="UniProtKB-SubCell"/>
</dbReference>
<keyword evidence="7 9" id="KW-0503">Monooxygenase</keyword>
<sequence length="519" mass="59617">MYYYIVEMMMMNSIFIWFPLLFLLTSLLLLKTKKLIHSNNKKLITNPPPSPPKLPLLGHLHLLGSHPHRSLCNLSRTHGPIMLLKLGSIPTVVISSATAARELFKHHDLASCSRPRLTGSGRFSYNFQDLNLSPYGVRWRELRKIFMLELFSTKRVQSFHHIREEEVSFLINSISQHSLNFSSNPIDLSDKSYSLTANITTKIAFGKSFRGGELDNQNFQKVMRRAVDAIKSFSITDFFPRFGWIVDRISGVHGKLEKSFGEMDAFFQKVVDDRMNFHNATSGNEENIVDVLLKMKRDGFQSDELILTQDCIKALIMDIFLAGVDTGAGTIVWAMVELIRNPRVMKKLQDHIRSHIKKDQVKEMDLERLPYLKMVVKEVLRLHSPAPLLLPRETTSHFKLNGYDIRPKTHLHVNVWAIGRDPECWVNPEKFFPERFMESNIDYKGQDYELLPFGGGRRICPGINMATITIELTLANLLHCFDWKLVDGMKEEDVDMEEDFGLTVAKKSPLKLVPIPYLS</sequence>
<evidence type="ECO:0000256" key="2">
    <source>
        <dbReference type="ARBA" id="ARBA00010617"/>
    </source>
</evidence>
<feature type="binding site" description="axial binding residue" evidence="8">
    <location>
        <position position="460"/>
    </location>
    <ligand>
        <name>heme</name>
        <dbReference type="ChEBI" id="CHEBI:30413"/>
    </ligand>
    <ligandPart>
        <name>Fe</name>
        <dbReference type="ChEBI" id="CHEBI:18248"/>
    </ligandPart>
</feature>
<dbReference type="PRINTS" id="PR00385">
    <property type="entry name" value="P450"/>
</dbReference>
<dbReference type="GO" id="GO:0020037">
    <property type="term" value="F:heme binding"/>
    <property type="evidence" value="ECO:0007669"/>
    <property type="project" value="InterPro"/>
</dbReference>
<dbReference type="InterPro" id="IPR017972">
    <property type="entry name" value="Cyt_P450_CS"/>
</dbReference>
<dbReference type="InterPro" id="IPR036396">
    <property type="entry name" value="Cyt_P450_sf"/>
</dbReference>
<evidence type="ECO:0000313" key="10">
    <source>
        <dbReference type="Proteomes" id="UP001652600"/>
    </source>
</evidence>
<dbReference type="Gene3D" id="1.10.630.10">
    <property type="entry name" value="Cytochrome P450"/>
    <property type="match status" value="1"/>
</dbReference>
<evidence type="ECO:0000256" key="9">
    <source>
        <dbReference type="RuleBase" id="RU000461"/>
    </source>
</evidence>
<accession>A0A1S4DW39</accession>
<dbReference type="InterPro" id="IPR001128">
    <property type="entry name" value="Cyt_P450"/>
</dbReference>
<protein>
    <submittedName>
        <fullName evidence="11">Cytochrome P450 71B26-like</fullName>
    </submittedName>
</protein>
<keyword evidence="5 9" id="KW-0560">Oxidoreductase</keyword>
<comment type="similarity">
    <text evidence="2 9">Belongs to the cytochrome P450 family.</text>
</comment>
<dbReference type="InParanoid" id="A0A1S4DW39"/>
<dbReference type="InterPro" id="IPR002401">
    <property type="entry name" value="Cyt_P450_E_grp-I"/>
</dbReference>
<comment type="cofactor">
    <cofactor evidence="1 8">
        <name>heme</name>
        <dbReference type="ChEBI" id="CHEBI:30413"/>
    </cofactor>
</comment>
<evidence type="ECO:0000256" key="8">
    <source>
        <dbReference type="PIRSR" id="PIRSR602401-1"/>
    </source>
</evidence>
<dbReference type="GO" id="GO:0004497">
    <property type="term" value="F:monooxygenase activity"/>
    <property type="evidence" value="ECO:0007669"/>
    <property type="project" value="UniProtKB-KW"/>
</dbReference>
<name>A0A1S4DW39_CUCME</name>
<dbReference type="CDD" id="cd11072">
    <property type="entry name" value="CYP71-like"/>
    <property type="match status" value="1"/>
</dbReference>
<dbReference type="PANTHER" id="PTHR47955">
    <property type="entry name" value="CYTOCHROME P450 FAMILY 71 PROTEIN"/>
    <property type="match status" value="1"/>
</dbReference>
<dbReference type="Pfam" id="PF00067">
    <property type="entry name" value="p450"/>
    <property type="match status" value="1"/>
</dbReference>
<dbReference type="AlphaFoldDB" id="A0A1S4DW39"/>
<gene>
    <name evidence="11" type="primary">LOC103489547</name>
</gene>
<evidence type="ECO:0000313" key="11">
    <source>
        <dbReference type="RefSeq" id="XP_016900202.2"/>
    </source>
</evidence>
<keyword evidence="10" id="KW-1185">Reference proteome</keyword>
<dbReference type="PANTHER" id="PTHR47955:SF19">
    <property type="entry name" value="CYTOCHROME P450 71A9-LIKE ISOFORM X1"/>
    <property type="match status" value="1"/>
</dbReference>
<evidence type="ECO:0000256" key="3">
    <source>
        <dbReference type="ARBA" id="ARBA00022617"/>
    </source>
</evidence>
<dbReference type="GeneID" id="103489547"/>
<evidence type="ECO:0000256" key="5">
    <source>
        <dbReference type="ARBA" id="ARBA00023002"/>
    </source>
</evidence>
<keyword evidence="6 8" id="KW-0408">Iron</keyword>
<dbReference type="PRINTS" id="PR00463">
    <property type="entry name" value="EP450I"/>
</dbReference>
<dbReference type="PROSITE" id="PS00086">
    <property type="entry name" value="CYTOCHROME_P450"/>
    <property type="match status" value="1"/>
</dbReference>
<reference evidence="11" key="1">
    <citation type="submission" date="2025-08" db="UniProtKB">
        <authorList>
            <consortium name="RefSeq"/>
        </authorList>
    </citation>
    <scope>IDENTIFICATION</scope>
    <source>
        <tissue evidence="11">Stem</tissue>
    </source>
</reference>
<evidence type="ECO:0000256" key="6">
    <source>
        <dbReference type="ARBA" id="ARBA00023004"/>
    </source>
</evidence>